<protein>
    <submittedName>
        <fullName evidence="2">Uncharacterized protein</fullName>
    </submittedName>
</protein>
<evidence type="ECO:0000256" key="1">
    <source>
        <dbReference type="SAM" id="MobiDB-lite"/>
    </source>
</evidence>
<accession>A0A9I9DZ21</accession>
<name>A0A9I9DZ21_CUCME</name>
<evidence type="ECO:0000313" key="2">
    <source>
        <dbReference type="EnsemblPlants" id="MELO3C026164.2.1"/>
    </source>
</evidence>
<proteinExistence type="predicted"/>
<dbReference type="Gramene" id="MELO3C026164.2.1">
    <property type="protein sequence ID" value="MELO3C026164.2.1"/>
    <property type="gene ID" value="MELO3C026164.2"/>
</dbReference>
<dbReference type="AlphaFoldDB" id="A0A9I9DZ21"/>
<reference evidence="2" key="1">
    <citation type="submission" date="2023-03" db="UniProtKB">
        <authorList>
            <consortium name="EnsemblPlants"/>
        </authorList>
    </citation>
    <scope>IDENTIFICATION</scope>
</reference>
<organism evidence="2">
    <name type="scientific">Cucumis melo</name>
    <name type="common">Muskmelon</name>
    <dbReference type="NCBI Taxonomy" id="3656"/>
    <lineage>
        <taxon>Eukaryota</taxon>
        <taxon>Viridiplantae</taxon>
        <taxon>Streptophyta</taxon>
        <taxon>Embryophyta</taxon>
        <taxon>Tracheophyta</taxon>
        <taxon>Spermatophyta</taxon>
        <taxon>Magnoliopsida</taxon>
        <taxon>eudicotyledons</taxon>
        <taxon>Gunneridae</taxon>
        <taxon>Pentapetalae</taxon>
        <taxon>rosids</taxon>
        <taxon>fabids</taxon>
        <taxon>Cucurbitales</taxon>
        <taxon>Cucurbitaceae</taxon>
        <taxon>Benincaseae</taxon>
        <taxon>Cucumis</taxon>
    </lineage>
</organism>
<feature type="region of interest" description="Disordered" evidence="1">
    <location>
        <begin position="65"/>
        <end position="86"/>
    </location>
</feature>
<sequence>MTQKQIEERLIAAEMEMGRIRKELQRLPVLKRRVEVISVEMKKVQKMLKLLVEKLILQGGREGENDFHRGRLREEKSSRARNGWLRGQKDEGMEECELSWQKFADGDGGRSKFKKVEKPIFQRRRPRWVAL</sequence>
<feature type="compositionally biased region" description="Basic and acidic residues" evidence="1">
    <location>
        <begin position="65"/>
        <end position="78"/>
    </location>
</feature>
<dbReference type="EnsemblPlants" id="MELO3C026164.2.1">
    <property type="protein sequence ID" value="MELO3C026164.2.1"/>
    <property type="gene ID" value="MELO3C026164.2"/>
</dbReference>